<evidence type="ECO:0000313" key="13">
    <source>
        <dbReference type="Proteomes" id="UP001232992"/>
    </source>
</evidence>
<evidence type="ECO:0000256" key="4">
    <source>
        <dbReference type="ARBA" id="ARBA00022741"/>
    </source>
</evidence>
<reference evidence="12 13" key="1">
    <citation type="submission" date="2023-01" db="EMBL/GenBank/DDBJ databases">
        <title>Novel diversity within Roseofilum (Cyanobacteria; Desertifilaceae) from marine benthic mats with descriptions of four novel species.</title>
        <authorList>
            <person name="Wang Y."/>
            <person name="Berthold D.E."/>
            <person name="Hu J."/>
            <person name="Lefler F.W."/>
            <person name="Laughinghouse H.D. IV."/>
        </authorList>
    </citation>
    <scope>NUCLEOTIDE SEQUENCE [LARGE SCALE GENOMIC DNA]</scope>
    <source>
        <strain evidence="12 13">BLCC-M143</strain>
    </source>
</reference>
<feature type="transmembrane region" description="Helical" evidence="10">
    <location>
        <begin position="513"/>
        <end position="530"/>
    </location>
</feature>
<evidence type="ECO:0000256" key="1">
    <source>
        <dbReference type="ARBA" id="ARBA00012513"/>
    </source>
</evidence>
<gene>
    <name evidence="12" type="ORF">PMH09_04290</name>
</gene>
<dbReference type="Pfam" id="PF00069">
    <property type="entry name" value="Pkinase"/>
    <property type="match status" value="1"/>
</dbReference>
<evidence type="ECO:0000259" key="11">
    <source>
        <dbReference type="PROSITE" id="PS50011"/>
    </source>
</evidence>
<proteinExistence type="predicted"/>
<evidence type="ECO:0000256" key="5">
    <source>
        <dbReference type="ARBA" id="ARBA00022777"/>
    </source>
</evidence>
<dbReference type="Gene3D" id="1.10.510.10">
    <property type="entry name" value="Transferase(Phosphotransferase) domain 1"/>
    <property type="match status" value="1"/>
</dbReference>
<evidence type="ECO:0000256" key="8">
    <source>
        <dbReference type="ARBA" id="ARBA00048679"/>
    </source>
</evidence>
<dbReference type="InterPro" id="IPR017441">
    <property type="entry name" value="Protein_kinase_ATP_BS"/>
</dbReference>
<evidence type="ECO:0000256" key="2">
    <source>
        <dbReference type="ARBA" id="ARBA00022527"/>
    </source>
</evidence>
<comment type="catalytic activity">
    <reaction evidence="7">
        <text>L-threonyl-[protein] + ATP = O-phospho-L-threonyl-[protein] + ADP + H(+)</text>
        <dbReference type="Rhea" id="RHEA:46608"/>
        <dbReference type="Rhea" id="RHEA-COMP:11060"/>
        <dbReference type="Rhea" id="RHEA-COMP:11605"/>
        <dbReference type="ChEBI" id="CHEBI:15378"/>
        <dbReference type="ChEBI" id="CHEBI:30013"/>
        <dbReference type="ChEBI" id="CHEBI:30616"/>
        <dbReference type="ChEBI" id="CHEBI:61977"/>
        <dbReference type="ChEBI" id="CHEBI:456216"/>
        <dbReference type="EC" id="2.7.11.1"/>
    </reaction>
</comment>
<keyword evidence="3" id="KW-0808">Transferase</keyword>
<dbReference type="PROSITE" id="PS00107">
    <property type="entry name" value="PROTEIN_KINASE_ATP"/>
    <property type="match status" value="1"/>
</dbReference>
<keyword evidence="10" id="KW-1133">Transmembrane helix</keyword>
<dbReference type="Gene3D" id="3.30.200.20">
    <property type="entry name" value="Phosphorylase Kinase, domain 1"/>
    <property type="match status" value="1"/>
</dbReference>
<dbReference type="RefSeq" id="WP_283757057.1">
    <property type="nucleotide sequence ID" value="NZ_JAQOSQ010000002.1"/>
</dbReference>
<comment type="caution">
    <text evidence="12">The sequence shown here is derived from an EMBL/GenBank/DDBJ whole genome shotgun (WGS) entry which is preliminary data.</text>
</comment>
<dbReference type="NCBIfam" id="NF045510">
    <property type="entry name" value="4Cys_prefix_kin"/>
    <property type="match status" value="1"/>
</dbReference>
<evidence type="ECO:0000313" key="12">
    <source>
        <dbReference type="EMBL" id="MDJ1182405.1"/>
    </source>
</evidence>
<dbReference type="InterPro" id="IPR011009">
    <property type="entry name" value="Kinase-like_dom_sf"/>
</dbReference>
<keyword evidence="13" id="KW-1185">Reference proteome</keyword>
<comment type="catalytic activity">
    <reaction evidence="8">
        <text>L-seryl-[protein] + ATP = O-phospho-L-seryl-[protein] + ADP + H(+)</text>
        <dbReference type="Rhea" id="RHEA:17989"/>
        <dbReference type="Rhea" id="RHEA-COMP:9863"/>
        <dbReference type="Rhea" id="RHEA-COMP:11604"/>
        <dbReference type="ChEBI" id="CHEBI:15378"/>
        <dbReference type="ChEBI" id="CHEBI:29999"/>
        <dbReference type="ChEBI" id="CHEBI:30616"/>
        <dbReference type="ChEBI" id="CHEBI:83421"/>
        <dbReference type="ChEBI" id="CHEBI:456216"/>
        <dbReference type="EC" id="2.7.11.1"/>
    </reaction>
</comment>
<name>A0ABT7BTL6_9CYAN</name>
<dbReference type="EMBL" id="JAQOSQ010000002">
    <property type="protein sequence ID" value="MDJ1182405.1"/>
    <property type="molecule type" value="Genomic_DNA"/>
</dbReference>
<keyword evidence="2" id="KW-0723">Serine/threonine-protein kinase</keyword>
<feature type="domain" description="Protein kinase" evidence="11">
    <location>
        <begin position="34"/>
        <end position="297"/>
    </location>
</feature>
<accession>A0ABT7BTL6</accession>
<dbReference type="EC" id="2.7.11.1" evidence="1"/>
<feature type="binding site" evidence="9">
    <location>
        <position position="65"/>
    </location>
    <ligand>
        <name>ATP</name>
        <dbReference type="ChEBI" id="CHEBI:30616"/>
    </ligand>
</feature>
<keyword evidence="4 9" id="KW-0547">Nucleotide-binding</keyword>
<keyword evidence="5 12" id="KW-0418">Kinase</keyword>
<dbReference type="PANTHER" id="PTHR24363:SF0">
    <property type="entry name" value="SERINE_THREONINE KINASE LIKE DOMAIN CONTAINING 1"/>
    <property type="match status" value="1"/>
</dbReference>
<protein>
    <recommendedName>
        <fullName evidence="1">non-specific serine/threonine protein kinase</fullName>
        <ecNumber evidence="1">2.7.11.1</ecNumber>
    </recommendedName>
</protein>
<dbReference type="InterPro" id="IPR000719">
    <property type="entry name" value="Prot_kinase_dom"/>
</dbReference>
<dbReference type="CDD" id="cd14014">
    <property type="entry name" value="STKc_PknB_like"/>
    <property type="match status" value="1"/>
</dbReference>
<evidence type="ECO:0000256" key="7">
    <source>
        <dbReference type="ARBA" id="ARBA00047899"/>
    </source>
</evidence>
<dbReference type="SUPFAM" id="SSF56112">
    <property type="entry name" value="Protein kinase-like (PK-like)"/>
    <property type="match status" value="1"/>
</dbReference>
<evidence type="ECO:0000256" key="9">
    <source>
        <dbReference type="PROSITE-ProRule" id="PRU10141"/>
    </source>
</evidence>
<evidence type="ECO:0000256" key="10">
    <source>
        <dbReference type="SAM" id="Phobius"/>
    </source>
</evidence>
<dbReference type="PROSITE" id="PS50011">
    <property type="entry name" value="PROTEIN_KINASE_DOM"/>
    <property type="match status" value="1"/>
</dbReference>
<evidence type="ECO:0000256" key="3">
    <source>
        <dbReference type="ARBA" id="ARBA00022679"/>
    </source>
</evidence>
<dbReference type="Proteomes" id="UP001232992">
    <property type="component" value="Unassembled WGS sequence"/>
</dbReference>
<evidence type="ECO:0000256" key="6">
    <source>
        <dbReference type="ARBA" id="ARBA00022840"/>
    </source>
</evidence>
<organism evidence="12 13">
    <name type="scientific">Roseofilum casamattae BLCC-M143</name>
    <dbReference type="NCBI Taxonomy" id="3022442"/>
    <lineage>
        <taxon>Bacteria</taxon>
        <taxon>Bacillati</taxon>
        <taxon>Cyanobacteriota</taxon>
        <taxon>Cyanophyceae</taxon>
        <taxon>Desertifilales</taxon>
        <taxon>Desertifilaceae</taxon>
        <taxon>Roseofilum</taxon>
        <taxon>Roseofilum casamattae</taxon>
    </lineage>
</organism>
<keyword evidence="6 9" id="KW-0067">ATP-binding</keyword>
<keyword evidence="10" id="KW-0812">Transmembrane</keyword>
<dbReference type="SMART" id="SM00220">
    <property type="entry name" value="S_TKc"/>
    <property type="match status" value="1"/>
</dbReference>
<feature type="transmembrane region" description="Helical" evidence="10">
    <location>
        <begin position="536"/>
        <end position="552"/>
    </location>
</feature>
<dbReference type="GO" id="GO:0016301">
    <property type="term" value="F:kinase activity"/>
    <property type="evidence" value="ECO:0007669"/>
    <property type="project" value="UniProtKB-KW"/>
</dbReference>
<sequence>MSYCFNLACSSPHNPENGKFCQSCGSKLLLGDRYRGIRPLGAGGFGRTLLAIDEHKPSRPSCVIKQLLGQQQGVRNKEKVAELFRREAVQLEPLGEHPQIPQLYAYFTEGDRQFLVQEYIEGMTLTEELCDREATHRGPFSENDIYQLLRDTLPILQFLHDRHIIHRDIKPDNIIRRREDGQLFLVDFGAAKCVELSPGNETGTIIGSALYTAPEQLRGKATYNSDIYSLGVTCLHLLTQVSPYDLFDNEEDRWTWKSQLPESLGWQLENILDKTIHTGTKYRYQSASEVLADLSAIPLSGSDSSGFTLIAPSVKSSSQYALSVPKKMTAPSIPEARTKLQQPDLKTQVGIALNATLNMYWVDLQIYWGKRHLTLILLRNPDTPINYNYLLRKIEETLDRFQLQGIETVKLCGRVTDNPMPEWKHQITLDLEPLWTKSTHSKLSRYQDINFWLAQMEKKEFWLDGLSFLIVVFMLTSRIVLLNPVFGFLTAIAFMSVKTIIRDRPEFQEEKFYKHLILGGLLLGFSNFYLWISDGFAFIIAGLAIASPSFYLKKK</sequence>
<keyword evidence="10" id="KW-0472">Membrane</keyword>
<dbReference type="PANTHER" id="PTHR24363">
    <property type="entry name" value="SERINE/THREONINE PROTEIN KINASE"/>
    <property type="match status" value="1"/>
</dbReference>